<dbReference type="EMBL" id="QUBR01000002">
    <property type="protein sequence ID" value="REK70127.1"/>
    <property type="molecule type" value="Genomic_DNA"/>
</dbReference>
<dbReference type="RefSeq" id="WP_119704725.1">
    <property type="nucleotide sequence ID" value="NZ_JBHSOI010000002.1"/>
</dbReference>
<name>A0A371P2G4_9ACTN</name>
<dbReference type="AlphaFoldDB" id="A0A371P2G4"/>
<sequence>MTTPIPDLLAAVPTINDPQEPFVFTVEGDRIVGAWDIVKATTLYPTVLEVEHVDEDYRITVELDADKGTYDFTENRTSTTGSADIDGDTLTLGGEKQFFSGKSSSKQFNVSFGGITKKDDDITVAPLAYSFETSRIKEPLFTFLEQHGWKRKKGFLGGLFNR</sequence>
<evidence type="ECO:0000313" key="1">
    <source>
        <dbReference type="EMBL" id="REK70127.1"/>
    </source>
</evidence>
<accession>A0A371P2G4</accession>
<comment type="caution">
    <text evidence="1">The sequence shown here is derived from an EMBL/GenBank/DDBJ whole genome shotgun (WGS) entry which is preliminary data.</text>
</comment>
<gene>
    <name evidence="1" type="ORF">DX116_13220</name>
</gene>
<evidence type="ECO:0000313" key="2">
    <source>
        <dbReference type="Proteomes" id="UP000265581"/>
    </source>
</evidence>
<dbReference type="OrthoDB" id="2302572at2"/>
<keyword evidence="2" id="KW-1185">Reference proteome</keyword>
<dbReference type="Proteomes" id="UP000265581">
    <property type="component" value="Unassembled WGS sequence"/>
</dbReference>
<proteinExistence type="predicted"/>
<reference evidence="1 2" key="1">
    <citation type="submission" date="2018-08" db="EMBL/GenBank/DDBJ databases">
        <title>Aeromicrobium sp. M2KJ-4, whole genome shotgun sequence.</title>
        <authorList>
            <person name="Tuo L."/>
        </authorList>
    </citation>
    <scope>NUCLEOTIDE SEQUENCE [LARGE SCALE GENOMIC DNA]</scope>
    <source>
        <strain evidence="1 2">M2KJ-4</strain>
    </source>
</reference>
<organism evidence="1 2">
    <name type="scientific">Aeromicrobium endophyticum</name>
    <dbReference type="NCBI Taxonomy" id="2292704"/>
    <lineage>
        <taxon>Bacteria</taxon>
        <taxon>Bacillati</taxon>
        <taxon>Actinomycetota</taxon>
        <taxon>Actinomycetes</taxon>
        <taxon>Propionibacteriales</taxon>
        <taxon>Nocardioidaceae</taxon>
        <taxon>Aeromicrobium</taxon>
    </lineage>
</organism>
<protein>
    <submittedName>
        <fullName evidence="1">Uncharacterized protein</fullName>
    </submittedName>
</protein>